<protein>
    <submittedName>
        <fullName evidence="1">12810_t:CDS:1</fullName>
    </submittedName>
</protein>
<dbReference type="EMBL" id="CAJVPW010057275">
    <property type="protein sequence ID" value="CAG8776216.1"/>
    <property type="molecule type" value="Genomic_DNA"/>
</dbReference>
<reference evidence="1" key="1">
    <citation type="submission" date="2021-06" db="EMBL/GenBank/DDBJ databases">
        <authorList>
            <person name="Kallberg Y."/>
            <person name="Tangrot J."/>
            <person name="Rosling A."/>
        </authorList>
    </citation>
    <scope>NUCLEOTIDE SEQUENCE</scope>
    <source>
        <strain evidence="1">28 12/20/2015</strain>
    </source>
</reference>
<keyword evidence="2" id="KW-1185">Reference proteome</keyword>
<name>A0ACA9R4C7_9GLOM</name>
<dbReference type="Proteomes" id="UP000789366">
    <property type="component" value="Unassembled WGS sequence"/>
</dbReference>
<feature type="non-terminal residue" evidence="1">
    <location>
        <position position="100"/>
    </location>
</feature>
<gene>
    <name evidence="1" type="ORF">SPELUC_LOCUS16078</name>
</gene>
<sequence length="100" mass="11205">QAENNGEMDKQPSINFISGMLEQTTLAENSTQVDDIGSIQDNDYEEDFDFTGISEKPKQKSTSHNGSSTNDSIEDRVESVNFPIVVIENEEMDEYFSSSQ</sequence>
<evidence type="ECO:0000313" key="1">
    <source>
        <dbReference type="EMBL" id="CAG8776216.1"/>
    </source>
</evidence>
<proteinExistence type="predicted"/>
<organism evidence="1 2">
    <name type="scientific">Cetraspora pellucida</name>
    <dbReference type="NCBI Taxonomy" id="1433469"/>
    <lineage>
        <taxon>Eukaryota</taxon>
        <taxon>Fungi</taxon>
        <taxon>Fungi incertae sedis</taxon>
        <taxon>Mucoromycota</taxon>
        <taxon>Glomeromycotina</taxon>
        <taxon>Glomeromycetes</taxon>
        <taxon>Diversisporales</taxon>
        <taxon>Gigasporaceae</taxon>
        <taxon>Cetraspora</taxon>
    </lineage>
</organism>
<feature type="non-terminal residue" evidence="1">
    <location>
        <position position="1"/>
    </location>
</feature>
<accession>A0ACA9R4C7</accession>
<evidence type="ECO:0000313" key="2">
    <source>
        <dbReference type="Proteomes" id="UP000789366"/>
    </source>
</evidence>
<comment type="caution">
    <text evidence="1">The sequence shown here is derived from an EMBL/GenBank/DDBJ whole genome shotgun (WGS) entry which is preliminary data.</text>
</comment>